<reference evidence="2 3" key="1">
    <citation type="journal article" date="2015" name="Genome Announc.">
        <title>Expanding the biotechnology potential of lactobacilli through comparative genomics of 213 strains and associated genera.</title>
        <authorList>
            <person name="Sun Z."/>
            <person name="Harris H.M."/>
            <person name="McCann A."/>
            <person name="Guo C."/>
            <person name="Argimon S."/>
            <person name="Zhang W."/>
            <person name="Yang X."/>
            <person name="Jeffery I.B."/>
            <person name="Cooney J.C."/>
            <person name="Kagawa T.F."/>
            <person name="Liu W."/>
            <person name="Song Y."/>
            <person name="Salvetti E."/>
            <person name="Wrobel A."/>
            <person name="Rasinkangas P."/>
            <person name="Parkhill J."/>
            <person name="Rea M.C."/>
            <person name="O'Sullivan O."/>
            <person name="Ritari J."/>
            <person name="Douillard F.P."/>
            <person name="Paul Ross R."/>
            <person name="Yang R."/>
            <person name="Briner A.E."/>
            <person name="Felis G.E."/>
            <person name="de Vos W.M."/>
            <person name="Barrangou R."/>
            <person name="Klaenhammer T.R."/>
            <person name="Caufield P.W."/>
            <person name="Cui Y."/>
            <person name="Zhang H."/>
            <person name="O'Toole P.W."/>
        </authorList>
    </citation>
    <scope>NUCLEOTIDE SEQUENCE [LARGE SCALE GENOMIC DNA]</scope>
    <source>
        <strain evidence="2 3">DSM 15833</strain>
    </source>
</reference>
<sequence>MKAKKSILLVTIQDDYNIGNRLQNYALQYLLTNHGFEVTNLKDRIETSAGVKENIKIIIKNVLSLVGIKKYKKQMLIENNMRNRYMANKQFSINNINNIIQINHTSVYEEDWSKYSLGIVGSDQVWHKWFDDGYELPYYYLQFLPKEKRVSYAASFGFEDFPAEDKVQHIEGIQGMNKISCRESGGCRLVEQVTGEKVPHVLDPTLLLTKNEWENLIKDSNEYSKNQGSYIFVYFLGNITSEYQKEIDKIANSRKTKIIDFLNFEDENISSCGPKEFVNLIKNADYIFTDSFHCCVFSILFNKDFKAFRRSQSGMEKMFNRIEELLVNTGNQDKAFGGVSSNIITKDFQKLQQASLDYLEEILRDRK</sequence>
<evidence type="ECO:0000313" key="3">
    <source>
        <dbReference type="Proteomes" id="UP000051048"/>
    </source>
</evidence>
<comment type="caution">
    <text evidence="2">The sequence shown here is derived from an EMBL/GenBank/DDBJ whole genome shotgun (WGS) entry which is preliminary data.</text>
</comment>
<dbReference type="Proteomes" id="UP000051048">
    <property type="component" value="Unassembled WGS sequence"/>
</dbReference>
<dbReference type="AlphaFoldDB" id="A0A0R1TML0"/>
<dbReference type="RefSeq" id="WP_025020890.1">
    <property type="nucleotide sequence ID" value="NZ_AZFH01000087.1"/>
</dbReference>
<proteinExistence type="predicted"/>
<dbReference type="OrthoDB" id="9799278at2"/>
<dbReference type="STRING" id="1423740.FC36_GL000400"/>
<organism evidence="2 3">
    <name type="scientific">Ligilactobacillus equi DSM 15833 = JCM 10991</name>
    <dbReference type="NCBI Taxonomy" id="1423740"/>
    <lineage>
        <taxon>Bacteria</taxon>
        <taxon>Bacillati</taxon>
        <taxon>Bacillota</taxon>
        <taxon>Bacilli</taxon>
        <taxon>Lactobacillales</taxon>
        <taxon>Lactobacillaceae</taxon>
        <taxon>Ligilactobacillus</taxon>
    </lineage>
</organism>
<dbReference type="Pfam" id="PF04230">
    <property type="entry name" value="PS_pyruv_trans"/>
    <property type="match status" value="1"/>
</dbReference>
<gene>
    <name evidence="2" type="ORF">FC36_GL000400</name>
</gene>
<name>A0A0R1TML0_9LACO</name>
<feature type="domain" description="Polysaccharide pyruvyl transferase" evidence="1">
    <location>
        <begin position="17"/>
        <end position="303"/>
    </location>
</feature>
<evidence type="ECO:0000313" key="2">
    <source>
        <dbReference type="EMBL" id="KRL79701.1"/>
    </source>
</evidence>
<dbReference type="PATRIC" id="fig|1423740.3.peg.429"/>
<protein>
    <recommendedName>
        <fullName evidence="1">Polysaccharide pyruvyl transferase domain-containing protein</fullName>
    </recommendedName>
</protein>
<accession>A0A0R1TML0</accession>
<dbReference type="EMBL" id="AZFH01000087">
    <property type="protein sequence ID" value="KRL79701.1"/>
    <property type="molecule type" value="Genomic_DNA"/>
</dbReference>
<dbReference type="InterPro" id="IPR007345">
    <property type="entry name" value="Polysacch_pyruvyl_Trfase"/>
</dbReference>
<evidence type="ECO:0000259" key="1">
    <source>
        <dbReference type="Pfam" id="PF04230"/>
    </source>
</evidence>